<protein>
    <recommendedName>
        <fullName evidence="4">DUF2996 domain-containing protein</fullName>
    </recommendedName>
</protein>
<evidence type="ECO:0000256" key="1">
    <source>
        <dbReference type="SAM" id="MobiDB-lite"/>
    </source>
</evidence>
<gene>
    <name evidence="2" type="ORF">NIES46_18010</name>
</gene>
<accession>A0A5M3T8L7</accession>
<dbReference type="Pfam" id="PF11210">
    <property type="entry name" value="DUF2996"/>
    <property type="match status" value="1"/>
</dbReference>
<dbReference type="RefSeq" id="WP_014273992.1">
    <property type="nucleotide sequence ID" value="NZ_BIMW01000078.1"/>
</dbReference>
<reference evidence="2 3" key="1">
    <citation type="journal article" date="2019" name="J Genomics">
        <title>The Draft Genome of a Hydrogen-producing Cyanobacterium, Arthrospira platensis NIES-46.</title>
        <authorList>
            <person name="Suzuki S."/>
            <person name="Yamaguchi H."/>
            <person name="Kawachi M."/>
        </authorList>
    </citation>
    <scope>NUCLEOTIDE SEQUENCE [LARGE SCALE GENOMIC DNA]</scope>
    <source>
        <strain evidence="2 3">NIES-46</strain>
    </source>
</reference>
<dbReference type="InterPro" id="IPR021374">
    <property type="entry name" value="DUF2996"/>
</dbReference>
<dbReference type="GeneID" id="301682659"/>
<keyword evidence="3" id="KW-1185">Reference proteome</keyword>
<dbReference type="Proteomes" id="UP000326169">
    <property type="component" value="Unassembled WGS sequence"/>
</dbReference>
<sequence length="142" mass="16036">MSEEEKKKPAAKAKKEKPPAVEDKPFPEFIENHYIPAVKKALEEQGITDLDVAFVKAKFPPSLQIAEDCWQVTGSWQGGARKFNIYFPQEDIKGQKFFSWAANGTQPSAIEGFLGDERRITLDLLVFGVVQRLNAQKWLALN</sequence>
<evidence type="ECO:0000313" key="3">
    <source>
        <dbReference type="Proteomes" id="UP000326169"/>
    </source>
</evidence>
<evidence type="ECO:0000313" key="2">
    <source>
        <dbReference type="EMBL" id="GCE93749.1"/>
    </source>
</evidence>
<organism evidence="2 3">
    <name type="scientific">Limnospira platensis NIES-46</name>
    <dbReference type="NCBI Taxonomy" id="1236695"/>
    <lineage>
        <taxon>Bacteria</taxon>
        <taxon>Bacillati</taxon>
        <taxon>Cyanobacteriota</taxon>
        <taxon>Cyanophyceae</taxon>
        <taxon>Oscillatoriophycideae</taxon>
        <taxon>Oscillatoriales</taxon>
        <taxon>Sirenicapillariaceae</taxon>
        <taxon>Limnospira</taxon>
    </lineage>
</organism>
<name>A0A5M3T8L7_LIMPL</name>
<dbReference type="PANTHER" id="PTHR36341">
    <property type="entry name" value="DUF2996 FAMILY PROTEIN"/>
    <property type="match status" value="1"/>
</dbReference>
<dbReference type="PANTHER" id="PTHR36341:SF3">
    <property type="entry name" value="DUF2996 FAMILY PROTEIN"/>
    <property type="match status" value="1"/>
</dbReference>
<feature type="region of interest" description="Disordered" evidence="1">
    <location>
        <begin position="1"/>
        <end position="24"/>
    </location>
</feature>
<proteinExistence type="predicted"/>
<comment type="caution">
    <text evidence="2">The sequence shown here is derived from an EMBL/GenBank/DDBJ whole genome shotgun (WGS) entry which is preliminary data.</text>
</comment>
<dbReference type="EMBL" id="BIMW01000078">
    <property type="protein sequence ID" value="GCE93749.1"/>
    <property type="molecule type" value="Genomic_DNA"/>
</dbReference>
<evidence type="ECO:0008006" key="4">
    <source>
        <dbReference type="Google" id="ProtNLM"/>
    </source>
</evidence>